<dbReference type="CDD" id="cd04496">
    <property type="entry name" value="SSB_OBF"/>
    <property type="match status" value="1"/>
</dbReference>
<dbReference type="InterPro" id="IPR012340">
    <property type="entry name" value="NA-bd_OB-fold"/>
</dbReference>
<dbReference type="SUPFAM" id="SSF50249">
    <property type="entry name" value="Nucleic acid-binding proteins"/>
    <property type="match status" value="1"/>
</dbReference>
<dbReference type="AlphaFoldDB" id="C1C234"/>
<evidence type="ECO:0000256" key="1">
    <source>
        <dbReference type="ARBA" id="ARBA00023125"/>
    </source>
</evidence>
<dbReference type="PANTHER" id="PTHR10302:SF0">
    <property type="entry name" value="SINGLE-STRANDED DNA-BINDING PROTEIN, MITOCHONDRIAL"/>
    <property type="match status" value="1"/>
</dbReference>
<evidence type="ECO:0000256" key="2">
    <source>
        <dbReference type="PROSITE-ProRule" id="PRU00252"/>
    </source>
</evidence>
<gene>
    <name evidence="3" type="primary">SSB</name>
</gene>
<dbReference type="GO" id="GO:0042645">
    <property type="term" value="C:mitochondrial nucleoid"/>
    <property type="evidence" value="ECO:0007669"/>
    <property type="project" value="TreeGrafter"/>
</dbReference>
<dbReference type="InterPro" id="IPR000424">
    <property type="entry name" value="Primosome_PriB/ssb"/>
</dbReference>
<proteinExistence type="evidence at transcript level"/>
<dbReference type="EMBL" id="BT080913">
    <property type="protein sequence ID" value="ACO15337.1"/>
    <property type="molecule type" value="mRNA"/>
</dbReference>
<protein>
    <submittedName>
        <fullName evidence="3">Single-stranded DNA-binding protein, mitochondrial</fullName>
    </submittedName>
</protein>
<name>C1C234_CALCM</name>
<reference evidence="3" key="1">
    <citation type="submission" date="2009-03" db="EMBL/GenBank/DDBJ databases">
        <title>Caligus clemensi ESTs and full-length cDNAs.</title>
        <authorList>
            <person name="Yasuike M."/>
            <person name="von Schalburg K."/>
            <person name="Cooper G."/>
            <person name="Leong J."/>
            <person name="Jones S.R.M."/>
            <person name="Koop B.F."/>
        </authorList>
    </citation>
    <scope>NUCLEOTIDE SEQUENCE</scope>
    <source>
        <tissue evidence="3">Whole</tissue>
    </source>
</reference>
<dbReference type="GO" id="GO:0003697">
    <property type="term" value="F:single-stranded DNA binding"/>
    <property type="evidence" value="ECO:0007669"/>
    <property type="project" value="InterPro"/>
</dbReference>
<dbReference type="Gene3D" id="2.40.50.140">
    <property type="entry name" value="Nucleic acid-binding proteins"/>
    <property type="match status" value="1"/>
</dbReference>
<evidence type="ECO:0000313" key="3">
    <source>
        <dbReference type="EMBL" id="ACO15337.1"/>
    </source>
</evidence>
<dbReference type="GO" id="GO:0006264">
    <property type="term" value="P:mitochondrial DNA replication"/>
    <property type="evidence" value="ECO:0007669"/>
    <property type="project" value="TreeGrafter"/>
</dbReference>
<keyword evidence="1 2" id="KW-0238">DNA-binding</keyword>
<accession>C1C234</accession>
<dbReference type="NCBIfam" id="TIGR00621">
    <property type="entry name" value="ssb"/>
    <property type="match status" value="1"/>
</dbReference>
<sequence length="147" mass="16756">MLPLSLVGQSLLRRSSNHVLRQASYSNYKDEPKEHNYEKCLNEVTLLGRVGVHPQLRGSDERPCVTFSLATDQSFRKSSNNTYTTYTDWHNIAVFKEGLRQSVYEGIEKGQRAMVKGRIRYSTVEDKSGVTRNLVSIVADQVISFKK</sequence>
<dbReference type="InterPro" id="IPR011344">
    <property type="entry name" value="ssDNA-bd"/>
</dbReference>
<dbReference type="PANTHER" id="PTHR10302">
    <property type="entry name" value="SINGLE-STRANDED DNA-BINDING PROTEIN"/>
    <property type="match status" value="1"/>
</dbReference>
<dbReference type="PROSITE" id="PS50935">
    <property type="entry name" value="SSB"/>
    <property type="match status" value="1"/>
</dbReference>
<organism evidence="3">
    <name type="scientific">Caligus clemensi</name>
    <name type="common">Sea louse</name>
    <dbReference type="NCBI Taxonomy" id="344056"/>
    <lineage>
        <taxon>Eukaryota</taxon>
        <taxon>Metazoa</taxon>
        <taxon>Ecdysozoa</taxon>
        <taxon>Arthropoda</taxon>
        <taxon>Crustacea</taxon>
        <taxon>Multicrustacea</taxon>
        <taxon>Hexanauplia</taxon>
        <taxon>Copepoda</taxon>
        <taxon>Siphonostomatoida</taxon>
        <taxon>Caligidae</taxon>
        <taxon>Caligus</taxon>
    </lineage>
</organism>
<dbReference type="Pfam" id="PF00436">
    <property type="entry name" value="SSB"/>
    <property type="match status" value="1"/>
</dbReference>